<dbReference type="Proteomes" id="UP000196531">
    <property type="component" value="Unassembled WGS sequence"/>
</dbReference>
<dbReference type="PROSITE" id="PS51186">
    <property type="entry name" value="GNAT"/>
    <property type="match status" value="1"/>
</dbReference>
<dbReference type="SUPFAM" id="SSF55729">
    <property type="entry name" value="Acyl-CoA N-acyltransferases (Nat)"/>
    <property type="match status" value="1"/>
</dbReference>
<evidence type="ECO:0000313" key="2">
    <source>
        <dbReference type="EMBL" id="OUR93098.1"/>
    </source>
</evidence>
<organism evidence="2 3">
    <name type="scientific">Halobacteriovorax marinus</name>
    <dbReference type="NCBI Taxonomy" id="97084"/>
    <lineage>
        <taxon>Bacteria</taxon>
        <taxon>Pseudomonadati</taxon>
        <taxon>Bdellovibrionota</taxon>
        <taxon>Bacteriovoracia</taxon>
        <taxon>Bacteriovoracales</taxon>
        <taxon>Halobacteriovoraceae</taxon>
        <taxon>Halobacteriovorax</taxon>
    </lineage>
</organism>
<sequence length="342" mass="39290">MSKLIQTTLAKAPNFFNETLSLLEKSFNYPKHQNFLTDFYPLMAPINHDHCHILIDKDKVVGHIGVKKRTLTYKDTSLEVVLLGGIAISENYQGQGNFSKFFTDILDRYKDKCGLMLLWSDLSALYNRYGFYEAGGVIQTGKKQLLKESLPIDWCETSFKQIDEKKFEQIKTLYANQSRLTLKRDESLWSGIREISSAKLFYKEEDNKIVSYVVMGKGNDLEGIIHELVATKETENDVIESFSDFKLWLPEKYNSLFHKKELLYGAFLKIGNVPLLNSFLENLSKNQLQIISIDGDDINISHNENDFKLNIQDFLTGLLGPTPITEFQEFMPSFFINGLDSI</sequence>
<dbReference type="InterPro" id="IPR016181">
    <property type="entry name" value="Acyl_CoA_acyltransferase"/>
</dbReference>
<dbReference type="Gene3D" id="3.40.630.30">
    <property type="match status" value="1"/>
</dbReference>
<reference evidence="3" key="1">
    <citation type="journal article" date="2017" name="Proc. Natl. Acad. Sci. U.S.A.">
        <title>Simulation of Deepwater Horizon oil plume reveals substrate specialization within a complex community of hydrocarbon-degraders.</title>
        <authorList>
            <person name="Hu P."/>
            <person name="Dubinsky E.A."/>
            <person name="Probst A.J."/>
            <person name="Wang J."/>
            <person name="Sieber C.M.K."/>
            <person name="Tom L.M."/>
            <person name="Gardinali P."/>
            <person name="Banfield J.F."/>
            <person name="Atlas R.M."/>
            <person name="Andersen G.L."/>
        </authorList>
    </citation>
    <scope>NUCLEOTIDE SEQUENCE [LARGE SCALE GENOMIC DNA]</scope>
</reference>
<feature type="domain" description="N-acetyltransferase" evidence="1">
    <location>
        <begin position="6"/>
        <end position="153"/>
    </location>
</feature>
<dbReference type="GO" id="GO:0016747">
    <property type="term" value="F:acyltransferase activity, transferring groups other than amino-acyl groups"/>
    <property type="evidence" value="ECO:0007669"/>
    <property type="project" value="InterPro"/>
</dbReference>
<dbReference type="InterPro" id="IPR000182">
    <property type="entry name" value="GNAT_dom"/>
</dbReference>
<name>A0A1Y5F1S2_9BACT</name>
<evidence type="ECO:0000313" key="3">
    <source>
        <dbReference type="Proteomes" id="UP000196531"/>
    </source>
</evidence>
<dbReference type="EMBL" id="MAAO01000016">
    <property type="protein sequence ID" value="OUR93098.1"/>
    <property type="molecule type" value="Genomic_DNA"/>
</dbReference>
<dbReference type="Pfam" id="PF13527">
    <property type="entry name" value="Acetyltransf_9"/>
    <property type="match status" value="1"/>
</dbReference>
<accession>A0A1Y5F1S2</accession>
<comment type="caution">
    <text evidence="2">The sequence shown here is derived from an EMBL/GenBank/DDBJ whole genome shotgun (WGS) entry which is preliminary data.</text>
</comment>
<gene>
    <name evidence="2" type="ORF">A9Q84_21580</name>
</gene>
<protein>
    <recommendedName>
        <fullName evidence="1">N-acetyltransferase domain-containing protein</fullName>
    </recommendedName>
</protein>
<dbReference type="AlphaFoldDB" id="A0A1Y5F1S2"/>
<proteinExistence type="predicted"/>
<evidence type="ECO:0000259" key="1">
    <source>
        <dbReference type="PROSITE" id="PS51186"/>
    </source>
</evidence>